<dbReference type="Gramene" id="HORVU.MOREX.r2.5HG0355850.1">
    <property type="protein sequence ID" value="HORVU.MOREX.r2.5HG0355850.1.CDS.1"/>
    <property type="gene ID" value="HORVU.MOREX.r2.5HG0355850"/>
</dbReference>
<dbReference type="Pfam" id="PF24570">
    <property type="entry name" value="BACK_BPM_SPOP"/>
    <property type="match status" value="1"/>
</dbReference>
<evidence type="ECO:0000259" key="4">
    <source>
        <dbReference type="PROSITE" id="PS50144"/>
    </source>
</evidence>
<dbReference type="SUPFAM" id="SSF54695">
    <property type="entry name" value="POZ domain"/>
    <property type="match status" value="1"/>
</dbReference>
<gene>
    <name evidence="5" type="primary">LOC123398036</name>
</gene>
<dbReference type="CDD" id="cd00121">
    <property type="entry name" value="MATH"/>
    <property type="match status" value="1"/>
</dbReference>
<keyword evidence="6" id="KW-1185">Reference proteome</keyword>
<evidence type="ECO:0000256" key="2">
    <source>
        <dbReference type="ARBA" id="ARBA00010846"/>
    </source>
</evidence>
<reference evidence="5" key="2">
    <citation type="submission" date="2020-10" db="EMBL/GenBank/DDBJ databases">
        <authorList>
            <person name="Scholz U."/>
            <person name="Mascher M."/>
            <person name="Fiebig A."/>
        </authorList>
    </citation>
    <scope>NUCLEOTIDE SEQUENCE [LARGE SCALE GENOMIC DNA]</scope>
    <source>
        <strain evidence="5">cv. Morex</strain>
    </source>
</reference>
<protein>
    <submittedName>
        <fullName evidence="5">Uncharacterized protein</fullName>
    </submittedName>
</protein>
<dbReference type="Gramene" id="HORVU.MOREX.r3.5HG0428350.1">
    <property type="protein sequence ID" value="HORVU.MOREX.r3.5HG0428350.1.CDS1"/>
    <property type="gene ID" value="HORVU.MOREX.r3.5HG0428350"/>
</dbReference>
<dbReference type="Proteomes" id="UP000011116">
    <property type="component" value="Chromosome 5H"/>
</dbReference>
<dbReference type="AlphaFoldDB" id="A0A8I6XT10"/>
<dbReference type="PANTHER" id="PTHR26379">
    <property type="entry name" value="BTB/POZ AND MATH DOMAIN-CONTAINING PROTEIN 1"/>
    <property type="match status" value="1"/>
</dbReference>
<dbReference type="PROSITE" id="PS50144">
    <property type="entry name" value="MATH"/>
    <property type="match status" value="1"/>
</dbReference>
<dbReference type="GeneID" id="123398036"/>
<accession>A0A8I6XT10</accession>
<dbReference type="PANTHER" id="PTHR26379:SF428">
    <property type="entry name" value="GENOME ASSEMBLY, CHROMOSOME: II"/>
    <property type="match status" value="1"/>
</dbReference>
<sequence length="353" mass="39354">MAASHSSMARVPSRCKAETARATVTFEVAGYSLLKGLGRGKFLNSPAFTVGGYEWCIRYYPDGHESLGEAGEGYVSVFLQLLTENAEATAFFNFWLVLPVGGKSIVVHSGQPPEVFDHRWPAWGVPKFMKRTAEIESLYLRNDCLVIECEVSVIKETFEVHVPPSDLSDNLAKLLEGEKGADVTFKVQGEVFSAHKILLAMRSTVFDAKFYGPMGDKEAHDISIDDMQPAVFKAFLHFIYTDSMPSMDNLDDDDRREMVKHLLVAADKYAMERMKMICEGMLCKSLDVETVATVLSLADQHHCTNLKDACIEFMLSSNRMNDVIASQGYLHLKRSSPDLIVDVLERAAKSCKI</sequence>
<evidence type="ECO:0000256" key="1">
    <source>
        <dbReference type="ARBA" id="ARBA00004906"/>
    </source>
</evidence>
<dbReference type="Pfam" id="PF22486">
    <property type="entry name" value="MATH_2"/>
    <property type="match status" value="1"/>
</dbReference>
<dbReference type="OMA" id="GGYKWCI"/>
<feature type="domain" description="MATH" evidence="4">
    <location>
        <begin position="21"/>
        <end position="151"/>
    </location>
</feature>
<dbReference type="InterPro" id="IPR000210">
    <property type="entry name" value="BTB/POZ_dom"/>
</dbReference>
<proteinExistence type="inferred from homology"/>
<organism evidence="5 6">
    <name type="scientific">Hordeum vulgare subsp. vulgare</name>
    <name type="common">Domesticated barley</name>
    <dbReference type="NCBI Taxonomy" id="112509"/>
    <lineage>
        <taxon>Eukaryota</taxon>
        <taxon>Viridiplantae</taxon>
        <taxon>Streptophyta</taxon>
        <taxon>Embryophyta</taxon>
        <taxon>Tracheophyta</taxon>
        <taxon>Spermatophyta</taxon>
        <taxon>Magnoliopsida</taxon>
        <taxon>Liliopsida</taxon>
        <taxon>Poales</taxon>
        <taxon>Poaceae</taxon>
        <taxon>BOP clade</taxon>
        <taxon>Pooideae</taxon>
        <taxon>Triticodae</taxon>
        <taxon>Triticeae</taxon>
        <taxon>Hordeinae</taxon>
        <taxon>Hordeum</taxon>
    </lineage>
</organism>
<dbReference type="SMART" id="SM00225">
    <property type="entry name" value="BTB"/>
    <property type="match status" value="1"/>
</dbReference>
<dbReference type="Gene3D" id="2.60.210.10">
    <property type="entry name" value="Apoptosis, Tumor Necrosis Factor Receptor Associated Protein 2, Chain A"/>
    <property type="match status" value="1"/>
</dbReference>
<dbReference type="SUPFAM" id="SSF49599">
    <property type="entry name" value="TRAF domain-like"/>
    <property type="match status" value="1"/>
</dbReference>
<dbReference type="GO" id="GO:0016567">
    <property type="term" value="P:protein ubiquitination"/>
    <property type="evidence" value="ECO:0007669"/>
    <property type="project" value="InterPro"/>
</dbReference>
<comment type="similarity">
    <text evidence="2">Belongs to the Tdpoz family.</text>
</comment>
<dbReference type="InterPro" id="IPR045005">
    <property type="entry name" value="BPM1-6"/>
</dbReference>
<evidence type="ECO:0000313" key="5">
    <source>
        <dbReference type="EnsemblPlants" id="HORVU.MOREX.r3.5HG0428350.1.CDS1"/>
    </source>
</evidence>
<feature type="domain" description="BTB" evidence="3">
    <location>
        <begin position="181"/>
        <end position="248"/>
    </location>
</feature>
<evidence type="ECO:0000313" key="6">
    <source>
        <dbReference type="Proteomes" id="UP000011116"/>
    </source>
</evidence>
<dbReference type="OrthoDB" id="6496053at2759"/>
<reference evidence="6" key="1">
    <citation type="journal article" date="2012" name="Nature">
        <title>A physical, genetic and functional sequence assembly of the barley genome.</title>
        <authorList>
            <consortium name="The International Barley Genome Sequencing Consortium"/>
            <person name="Mayer K.F."/>
            <person name="Waugh R."/>
            <person name="Brown J.W."/>
            <person name="Schulman A."/>
            <person name="Langridge P."/>
            <person name="Platzer M."/>
            <person name="Fincher G.B."/>
            <person name="Muehlbauer G.J."/>
            <person name="Sato K."/>
            <person name="Close T.J."/>
            <person name="Wise R.P."/>
            <person name="Stein N."/>
        </authorList>
    </citation>
    <scope>NUCLEOTIDE SEQUENCE [LARGE SCALE GENOMIC DNA]</scope>
    <source>
        <strain evidence="6">cv. Morex</strain>
    </source>
</reference>
<dbReference type="InterPro" id="IPR011333">
    <property type="entry name" value="SKP1/BTB/POZ_sf"/>
</dbReference>
<reference evidence="5" key="3">
    <citation type="submission" date="2022-01" db="UniProtKB">
        <authorList>
            <consortium name="EnsemblPlants"/>
        </authorList>
    </citation>
    <scope>IDENTIFICATION</scope>
    <source>
        <strain evidence="5">subsp. vulgare</strain>
    </source>
</reference>
<dbReference type="CDD" id="cd18280">
    <property type="entry name" value="BTB_POZ_BPM_plant"/>
    <property type="match status" value="1"/>
</dbReference>
<dbReference type="InterPro" id="IPR056423">
    <property type="entry name" value="BACK_BPM_SPOP"/>
</dbReference>
<dbReference type="InterPro" id="IPR002083">
    <property type="entry name" value="MATH/TRAF_dom"/>
</dbReference>
<dbReference type="Pfam" id="PF00651">
    <property type="entry name" value="BTB"/>
    <property type="match status" value="1"/>
</dbReference>
<comment type="pathway">
    <text evidence="1">Protein modification; protein ubiquitination.</text>
</comment>
<dbReference type="RefSeq" id="XP_044948484.1">
    <property type="nucleotide sequence ID" value="XM_045092549.1"/>
</dbReference>
<name>A0A8I6XT10_HORVV</name>
<evidence type="ECO:0000259" key="3">
    <source>
        <dbReference type="PROSITE" id="PS50097"/>
    </source>
</evidence>
<dbReference type="Gene3D" id="3.30.710.10">
    <property type="entry name" value="Potassium Channel Kv1.1, Chain A"/>
    <property type="match status" value="1"/>
</dbReference>
<dbReference type="SMR" id="A0A8I6XT10"/>
<dbReference type="KEGG" id="hvg:123398036"/>
<dbReference type="Gene3D" id="1.25.40.420">
    <property type="match status" value="1"/>
</dbReference>
<dbReference type="InterPro" id="IPR008974">
    <property type="entry name" value="TRAF-like"/>
</dbReference>
<dbReference type="EnsemblPlants" id="HORVU.MOREX.r3.5HG0428350.1">
    <property type="protein sequence ID" value="HORVU.MOREX.r3.5HG0428350.1.CDS1"/>
    <property type="gene ID" value="HORVU.MOREX.r3.5HG0428350"/>
</dbReference>
<dbReference type="PROSITE" id="PS50097">
    <property type="entry name" value="BTB"/>
    <property type="match status" value="1"/>
</dbReference>